<accession>A0A105J0S0</accession>
<evidence type="ECO:0000256" key="5">
    <source>
        <dbReference type="ARBA" id="ARBA00017240"/>
    </source>
</evidence>
<dbReference type="RefSeq" id="WP_042584845.1">
    <property type="nucleotide sequence ID" value="NZ_LOVD01000049.1"/>
</dbReference>
<dbReference type="Gene3D" id="1.10.4100.10">
    <property type="entry name" value="2-methylcitrate dehydratase PrpD"/>
    <property type="match status" value="1"/>
</dbReference>
<dbReference type="InterPro" id="IPR042183">
    <property type="entry name" value="MmgE/PrpD_sf_1"/>
</dbReference>
<comment type="catalytic activity">
    <reaction evidence="1">
        <text>(2S,3S)-2-methylcitrate = 2-methyl-cis-aconitate + H2O</text>
        <dbReference type="Rhea" id="RHEA:17725"/>
        <dbReference type="ChEBI" id="CHEBI:15377"/>
        <dbReference type="ChEBI" id="CHEBI:57872"/>
        <dbReference type="ChEBI" id="CHEBI:58853"/>
        <dbReference type="EC" id="4.2.1.79"/>
    </reaction>
</comment>
<organism evidence="9 10">
    <name type="scientific">Burkholderia ubonensis</name>
    <dbReference type="NCBI Taxonomy" id="101571"/>
    <lineage>
        <taxon>Bacteria</taxon>
        <taxon>Pseudomonadati</taxon>
        <taxon>Pseudomonadota</taxon>
        <taxon>Betaproteobacteria</taxon>
        <taxon>Burkholderiales</taxon>
        <taxon>Burkholderiaceae</taxon>
        <taxon>Burkholderia</taxon>
        <taxon>Burkholderia cepacia complex</taxon>
    </lineage>
</organism>
<proteinExistence type="inferred from homology"/>
<dbReference type="AlphaFoldDB" id="A0A105J0S0"/>
<evidence type="ECO:0000313" key="9">
    <source>
        <dbReference type="EMBL" id="KWA86101.1"/>
    </source>
</evidence>
<dbReference type="Pfam" id="PF19305">
    <property type="entry name" value="MmgE_PrpD_C"/>
    <property type="match status" value="1"/>
</dbReference>
<dbReference type="UniPathway" id="UPA00946"/>
<name>A0A105J0S0_9BURK</name>
<dbReference type="EC" id="4.2.1.79" evidence="4"/>
<evidence type="ECO:0000259" key="8">
    <source>
        <dbReference type="Pfam" id="PF19305"/>
    </source>
</evidence>
<feature type="domain" description="MmgE/PrpD C-terminal" evidence="8">
    <location>
        <begin position="279"/>
        <end position="444"/>
    </location>
</feature>
<dbReference type="Proteomes" id="UP000060630">
    <property type="component" value="Unassembled WGS sequence"/>
</dbReference>
<dbReference type="GO" id="GO:0051537">
    <property type="term" value="F:2 iron, 2 sulfur cluster binding"/>
    <property type="evidence" value="ECO:0007669"/>
    <property type="project" value="InterPro"/>
</dbReference>
<evidence type="ECO:0000256" key="3">
    <source>
        <dbReference type="ARBA" id="ARBA00006174"/>
    </source>
</evidence>
<dbReference type="NCBIfam" id="TIGR02330">
    <property type="entry name" value="prpD"/>
    <property type="match status" value="1"/>
</dbReference>
<comment type="similarity">
    <text evidence="3">Belongs to the PrpD family.</text>
</comment>
<dbReference type="InterPro" id="IPR036148">
    <property type="entry name" value="MmgE/PrpD_sf"/>
</dbReference>
<evidence type="ECO:0000256" key="2">
    <source>
        <dbReference type="ARBA" id="ARBA00005026"/>
    </source>
</evidence>
<evidence type="ECO:0000259" key="7">
    <source>
        <dbReference type="Pfam" id="PF03972"/>
    </source>
</evidence>
<dbReference type="Pfam" id="PF03972">
    <property type="entry name" value="MmgE_PrpD_N"/>
    <property type="match status" value="1"/>
</dbReference>
<dbReference type="PANTHER" id="PTHR16943:SF16">
    <property type="entry name" value="2-METHYLCITRATE DEHYDRATASE-RELATED"/>
    <property type="match status" value="1"/>
</dbReference>
<feature type="domain" description="MmgE/PrpD N-terminal" evidence="7">
    <location>
        <begin position="14"/>
        <end position="260"/>
    </location>
</feature>
<dbReference type="EMBL" id="LPHD01000013">
    <property type="protein sequence ID" value="KWA86101.1"/>
    <property type="molecule type" value="Genomic_DNA"/>
</dbReference>
<dbReference type="GO" id="GO:0019679">
    <property type="term" value="P:propionate metabolic process, methylcitrate cycle"/>
    <property type="evidence" value="ECO:0007669"/>
    <property type="project" value="InterPro"/>
</dbReference>
<keyword evidence="6" id="KW-0456">Lyase</keyword>
<gene>
    <name evidence="9" type="primary">prpD</name>
    <name evidence="9" type="ORF">WL29_12055</name>
</gene>
<dbReference type="InterPro" id="IPR045337">
    <property type="entry name" value="MmgE_PrpD_C"/>
</dbReference>
<dbReference type="InterPro" id="IPR042188">
    <property type="entry name" value="MmgE/PrpD_sf_2"/>
</dbReference>
<dbReference type="Gene3D" id="3.30.1330.120">
    <property type="entry name" value="2-methylcitrate dehydratase PrpD"/>
    <property type="match status" value="1"/>
</dbReference>
<dbReference type="InterPro" id="IPR045336">
    <property type="entry name" value="MmgE_PrpD_N"/>
</dbReference>
<protein>
    <recommendedName>
        <fullName evidence="5">2-methylcitrate dehydratase</fullName>
        <ecNumber evidence="4">4.2.1.79</ecNumber>
    </recommendedName>
</protein>
<evidence type="ECO:0000256" key="6">
    <source>
        <dbReference type="ARBA" id="ARBA00023239"/>
    </source>
</evidence>
<comment type="caution">
    <text evidence="9">The sequence shown here is derived from an EMBL/GenBank/DDBJ whole genome shotgun (WGS) entry which is preliminary data.</text>
</comment>
<dbReference type="GO" id="GO:0047547">
    <property type="term" value="F:2-methylcitrate dehydratase activity"/>
    <property type="evidence" value="ECO:0007669"/>
    <property type="project" value="UniProtKB-EC"/>
</dbReference>
<evidence type="ECO:0000256" key="4">
    <source>
        <dbReference type="ARBA" id="ARBA00013124"/>
    </source>
</evidence>
<dbReference type="InterPro" id="IPR012705">
    <property type="entry name" value="2Me_IsoCit_deHydtase_PrpD"/>
</dbReference>
<dbReference type="InterPro" id="IPR005656">
    <property type="entry name" value="MmgE_PrpD"/>
</dbReference>
<evidence type="ECO:0000313" key="10">
    <source>
        <dbReference type="Proteomes" id="UP000060630"/>
    </source>
</evidence>
<dbReference type="NCBIfam" id="NF006943">
    <property type="entry name" value="PRK09425.1"/>
    <property type="match status" value="1"/>
</dbReference>
<reference evidence="9 10" key="1">
    <citation type="submission" date="2015-11" db="EMBL/GenBank/DDBJ databases">
        <title>Expanding the genomic diversity of Burkholderia species for the development of highly accurate diagnostics.</title>
        <authorList>
            <person name="Sahl J."/>
            <person name="Keim P."/>
            <person name="Wagner D."/>
        </authorList>
    </citation>
    <scope>NUCLEOTIDE SEQUENCE [LARGE SCALE GENOMIC DNA]</scope>
    <source>
        <strain evidence="9 10">MSMB2087WGS</strain>
    </source>
</reference>
<dbReference type="PANTHER" id="PTHR16943">
    <property type="entry name" value="2-METHYLCITRATE DEHYDRATASE-RELATED"/>
    <property type="match status" value="1"/>
</dbReference>
<sequence length="475" mass="52184">MANAEFDEVMRELVDYAYGQATFDDETLRLARFCLLDSIGCAIAASTDHDCTRLMGSAQFSKSSRGVPVIGTALRLGPIEAAFHIGSMIRWLEFNDTWLAQEWGHPSDNLGAILSAAAWHSLAHDGKPAIDMTAVLNTMIRAYEIHGVLCLTNCFNALGIDHVVLVKVASAIASAQILGLSKEQALSALSNALIDGHSLRTYRHAPNAGTRKSWAAGDATARGLQLALFAQTGEMGYPTALTAPRWGFNDAVLRGQPFNLSRDLSDFVIKNILFKVPNPAEYHAQTAVEAAIRLRDRLAAAGFSPERIEYVRVETTRPAVQIIDKSGPLKNSADRDHCLQYMIAVALRTGDLTIKDFHEPLASDPHLDALRLKISCAERVSFTESYYDPEKRAIPNALHLKCDGMSEELSETIEYPLGHVRRRDECFDALLAKFHLNLSESPLRDRADVLADAVTSGSKLDRMSVVDLLKMFSCD</sequence>
<comment type="pathway">
    <text evidence="2">Organic acid metabolism; propanoate degradation.</text>
</comment>
<dbReference type="SUPFAM" id="SSF103378">
    <property type="entry name" value="2-methylcitrate dehydratase PrpD"/>
    <property type="match status" value="1"/>
</dbReference>
<evidence type="ECO:0000256" key="1">
    <source>
        <dbReference type="ARBA" id="ARBA00000096"/>
    </source>
</evidence>